<keyword evidence="4 9" id="KW-0812">Transmembrane</keyword>
<dbReference type="InterPro" id="IPR003593">
    <property type="entry name" value="AAA+_ATPase"/>
</dbReference>
<dbReference type="SMART" id="SM00382">
    <property type="entry name" value="AAA"/>
    <property type="match status" value="1"/>
</dbReference>
<dbReference type="PROSITE" id="PS51257">
    <property type="entry name" value="PROKAR_LIPOPROTEIN"/>
    <property type="match status" value="1"/>
</dbReference>
<dbReference type="Proteomes" id="UP000256519">
    <property type="component" value="Unassembled WGS sequence"/>
</dbReference>
<evidence type="ECO:0000256" key="8">
    <source>
        <dbReference type="ARBA" id="ARBA00023136"/>
    </source>
</evidence>
<evidence type="ECO:0000256" key="6">
    <source>
        <dbReference type="ARBA" id="ARBA00022840"/>
    </source>
</evidence>
<organism evidence="12 13">
    <name type="scientific">Priestia megaterium</name>
    <name type="common">Bacillus megaterium</name>
    <dbReference type="NCBI Taxonomy" id="1404"/>
    <lineage>
        <taxon>Bacteria</taxon>
        <taxon>Bacillati</taxon>
        <taxon>Bacillota</taxon>
        <taxon>Bacilli</taxon>
        <taxon>Bacillales</taxon>
        <taxon>Bacillaceae</taxon>
        <taxon>Priestia</taxon>
    </lineage>
</organism>
<sequence>MMKYKSWIWPYFKTYKYRIFSILLLSLLTIGSACALMFTSGYLISASSLQPETILLVYVPIVLVRTFGLSRAAFRYAERLVSHDFILRILAKMRTRLYHLIEPLIATSRYQTGDVLGVLAEDIESLQDLFLRTILPTISAVILYVISIVALGFFSLKFACLIAIYLFLLVVVMPLFSLWHMKAANQRYKSSKAQLYAKVTDGFLGVADWVLSGQQQSFFHSYNKTENELDGMDRKLKLWTYYRELFGQLIVAGLIVTMIWFGASLFADKELAGVFIAAFILVVFPLSEALLPVSNAVEKIPQFEESLNRVQAMEKNWEDANERKKHTLSLPYKGSWNSVRLKVEHVSFRYSNEEESVIHDLSFQVEQGKKIAILGKSGAGKSTLLKLLQGSLLPTEGTVQLNGQSVAEVREDVPKLISVLNQNPYLFNTSVANNLLLANEEATKEEVIEAMKKVNMHSLVEGLHQGYQTSMLETGQRFSGGERQRIALARVLLQHTPIVMLDEPTAGLDTVTEKRLLSTIFETLQDKTLIWVTHNLVGMEKMDEILFLQDGKVAIRGTHDELLETNSHYQKLYELDHPAKSL</sequence>
<feature type="domain" description="ABC transmembrane type-1" evidence="11">
    <location>
        <begin position="22"/>
        <end position="302"/>
    </location>
</feature>
<dbReference type="AlphaFoldDB" id="A0A3D8X295"/>
<dbReference type="FunFam" id="3.40.50.300:FF:000221">
    <property type="entry name" value="Multidrug ABC transporter ATP-binding protein"/>
    <property type="match status" value="1"/>
</dbReference>
<dbReference type="InterPro" id="IPR036640">
    <property type="entry name" value="ABC1_TM_sf"/>
</dbReference>
<evidence type="ECO:0000256" key="3">
    <source>
        <dbReference type="ARBA" id="ARBA00022475"/>
    </source>
</evidence>
<feature type="transmembrane region" description="Helical" evidence="9">
    <location>
        <begin position="272"/>
        <end position="291"/>
    </location>
</feature>
<dbReference type="GO" id="GO:0034775">
    <property type="term" value="P:glutathione transmembrane transport"/>
    <property type="evidence" value="ECO:0007669"/>
    <property type="project" value="InterPro"/>
</dbReference>
<comment type="caution">
    <text evidence="12">The sequence shown here is derived from an EMBL/GenBank/DDBJ whole genome shotgun (WGS) entry which is preliminary data.</text>
</comment>
<keyword evidence="2" id="KW-0813">Transport</keyword>
<dbReference type="InterPro" id="IPR003439">
    <property type="entry name" value="ABC_transporter-like_ATP-bd"/>
</dbReference>
<dbReference type="GO" id="GO:0005886">
    <property type="term" value="C:plasma membrane"/>
    <property type="evidence" value="ECO:0007669"/>
    <property type="project" value="UniProtKB-SubCell"/>
</dbReference>
<dbReference type="SUPFAM" id="SSF90123">
    <property type="entry name" value="ABC transporter transmembrane region"/>
    <property type="match status" value="1"/>
</dbReference>
<evidence type="ECO:0000256" key="1">
    <source>
        <dbReference type="ARBA" id="ARBA00004651"/>
    </source>
</evidence>
<dbReference type="Pfam" id="PF00005">
    <property type="entry name" value="ABC_tran"/>
    <property type="match status" value="1"/>
</dbReference>
<evidence type="ECO:0000313" key="13">
    <source>
        <dbReference type="Proteomes" id="UP000256519"/>
    </source>
</evidence>
<dbReference type="Pfam" id="PF00664">
    <property type="entry name" value="ABC_membrane"/>
    <property type="match status" value="1"/>
</dbReference>
<name>A0A3D8X295_PRIMG</name>
<dbReference type="EMBL" id="PQWM01000010">
    <property type="protein sequence ID" value="RDZ14254.1"/>
    <property type="molecule type" value="Genomic_DNA"/>
</dbReference>
<feature type="transmembrane region" description="Helical" evidence="9">
    <location>
        <begin position="134"/>
        <end position="156"/>
    </location>
</feature>
<dbReference type="PROSITE" id="PS00211">
    <property type="entry name" value="ABC_TRANSPORTER_1"/>
    <property type="match status" value="1"/>
</dbReference>
<dbReference type="Gene3D" id="3.40.50.300">
    <property type="entry name" value="P-loop containing nucleotide triphosphate hydrolases"/>
    <property type="match status" value="1"/>
</dbReference>
<feature type="transmembrane region" description="Helical" evidence="9">
    <location>
        <begin position="162"/>
        <end position="181"/>
    </location>
</feature>
<protein>
    <submittedName>
        <fullName evidence="12">Thiol reductant ABC exporter subunit CydC</fullName>
    </submittedName>
</protein>
<dbReference type="GO" id="GO:0005524">
    <property type="term" value="F:ATP binding"/>
    <property type="evidence" value="ECO:0007669"/>
    <property type="project" value="UniProtKB-KW"/>
</dbReference>
<dbReference type="InterPro" id="IPR027417">
    <property type="entry name" value="P-loop_NTPase"/>
</dbReference>
<accession>A0A3D8X295</accession>
<dbReference type="GO" id="GO:0015421">
    <property type="term" value="F:ABC-type oligopeptide transporter activity"/>
    <property type="evidence" value="ECO:0007669"/>
    <property type="project" value="TreeGrafter"/>
</dbReference>
<dbReference type="InterPro" id="IPR039421">
    <property type="entry name" value="Type_1_exporter"/>
</dbReference>
<dbReference type="GO" id="GO:0016887">
    <property type="term" value="F:ATP hydrolysis activity"/>
    <property type="evidence" value="ECO:0007669"/>
    <property type="project" value="InterPro"/>
</dbReference>
<comment type="subcellular location">
    <subcellularLocation>
        <location evidence="1">Cell membrane</location>
        <topology evidence="1">Multi-pass membrane protein</topology>
    </subcellularLocation>
</comment>
<evidence type="ECO:0000256" key="4">
    <source>
        <dbReference type="ARBA" id="ARBA00022692"/>
    </source>
</evidence>
<keyword evidence="5" id="KW-0547">Nucleotide-binding</keyword>
<dbReference type="PANTHER" id="PTHR43394:SF1">
    <property type="entry name" value="ATP-BINDING CASSETTE SUB-FAMILY B MEMBER 10, MITOCHONDRIAL"/>
    <property type="match status" value="1"/>
</dbReference>
<dbReference type="PROSITE" id="PS50893">
    <property type="entry name" value="ABC_TRANSPORTER_2"/>
    <property type="match status" value="1"/>
</dbReference>
<feature type="transmembrane region" description="Helical" evidence="9">
    <location>
        <begin position="54"/>
        <end position="74"/>
    </location>
</feature>
<keyword evidence="3" id="KW-1003">Cell membrane</keyword>
<reference evidence="12 13" key="1">
    <citation type="journal article" date="2018" name="Appl. Environ. Microbiol.">
        <title>Antimicrobial susceptibility testing and tentative epidemiological cut-off values of five Bacillus species relevant for use as animal feed additives or for plant protection.</title>
        <authorList>
            <person name="Agerso Y."/>
            <person name="Stuer-Lauridsen B."/>
            <person name="Bjerre K."/>
            <person name="Jensen M.G."/>
            <person name="Johansen E."/>
            <person name="Bennedsen M."/>
            <person name="Brockmann E."/>
            <person name="Nielsen B."/>
        </authorList>
    </citation>
    <scope>NUCLEOTIDE SEQUENCE [LARGE SCALE GENOMIC DNA]</scope>
    <source>
        <strain evidence="12 13">CHCC20162</strain>
    </source>
</reference>
<dbReference type="RefSeq" id="WP_116074906.1">
    <property type="nucleotide sequence ID" value="NZ_CP187630.1"/>
</dbReference>
<dbReference type="GO" id="GO:0045454">
    <property type="term" value="P:cell redox homeostasis"/>
    <property type="evidence" value="ECO:0007669"/>
    <property type="project" value="InterPro"/>
</dbReference>
<dbReference type="InterPro" id="IPR017871">
    <property type="entry name" value="ABC_transporter-like_CS"/>
</dbReference>
<dbReference type="PROSITE" id="PS50929">
    <property type="entry name" value="ABC_TM1F"/>
    <property type="match status" value="1"/>
</dbReference>
<evidence type="ECO:0000313" key="12">
    <source>
        <dbReference type="EMBL" id="RDZ14254.1"/>
    </source>
</evidence>
<dbReference type="Gene3D" id="1.20.1560.10">
    <property type="entry name" value="ABC transporter type 1, transmembrane domain"/>
    <property type="match status" value="1"/>
</dbReference>
<evidence type="ECO:0000256" key="7">
    <source>
        <dbReference type="ARBA" id="ARBA00022989"/>
    </source>
</evidence>
<dbReference type="InterPro" id="IPR011527">
    <property type="entry name" value="ABC1_TM_dom"/>
</dbReference>
<dbReference type="SUPFAM" id="SSF52540">
    <property type="entry name" value="P-loop containing nucleoside triphosphate hydrolases"/>
    <property type="match status" value="1"/>
</dbReference>
<proteinExistence type="predicted"/>
<dbReference type="NCBIfam" id="TIGR02868">
    <property type="entry name" value="CydC"/>
    <property type="match status" value="1"/>
</dbReference>
<evidence type="ECO:0000259" key="11">
    <source>
        <dbReference type="PROSITE" id="PS50929"/>
    </source>
</evidence>
<evidence type="ECO:0000259" key="10">
    <source>
        <dbReference type="PROSITE" id="PS50893"/>
    </source>
</evidence>
<feature type="domain" description="ABC transporter" evidence="10">
    <location>
        <begin position="341"/>
        <end position="575"/>
    </location>
</feature>
<evidence type="ECO:0000256" key="9">
    <source>
        <dbReference type="SAM" id="Phobius"/>
    </source>
</evidence>
<dbReference type="PANTHER" id="PTHR43394">
    <property type="entry name" value="ATP-DEPENDENT PERMEASE MDL1, MITOCHONDRIAL"/>
    <property type="match status" value="1"/>
</dbReference>
<feature type="transmembrane region" description="Helical" evidence="9">
    <location>
        <begin position="245"/>
        <end position="266"/>
    </location>
</feature>
<gene>
    <name evidence="12" type="primary">cydC</name>
    <name evidence="12" type="ORF">C3744_14535</name>
</gene>
<keyword evidence="6" id="KW-0067">ATP-binding</keyword>
<keyword evidence="8 9" id="KW-0472">Membrane</keyword>
<evidence type="ECO:0000256" key="5">
    <source>
        <dbReference type="ARBA" id="ARBA00022741"/>
    </source>
</evidence>
<evidence type="ECO:0000256" key="2">
    <source>
        <dbReference type="ARBA" id="ARBA00022448"/>
    </source>
</evidence>
<dbReference type="InterPro" id="IPR014223">
    <property type="entry name" value="ABC_CydC/D"/>
</dbReference>
<keyword evidence="7 9" id="KW-1133">Transmembrane helix</keyword>